<evidence type="ECO:0000256" key="7">
    <source>
        <dbReference type="HAMAP-Rule" id="MF_00150"/>
    </source>
</evidence>
<gene>
    <name evidence="7" type="primary">argC</name>
    <name evidence="10" type="ORF">SAMN04487974_106101</name>
</gene>
<dbReference type="Pfam" id="PF01118">
    <property type="entry name" value="Semialdhyde_dh"/>
    <property type="match status" value="1"/>
</dbReference>
<feature type="active site" evidence="7 8">
    <location>
        <position position="154"/>
    </location>
</feature>
<dbReference type="Gene3D" id="3.30.360.10">
    <property type="entry name" value="Dihydrodipicolinate Reductase, domain 2"/>
    <property type="match status" value="1"/>
</dbReference>
<dbReference type="GO" id="GO:0070401">
    <property type="term" value="F:NADP+ binding"/>
    <property type="evidence" value="ECO:0007669"/>
    <property type="project" value="InterPro"/>
</dbReference>
<keyword evidence="3 7" id="KW-0028">Amino-acid biosynthesis</keyword>
<name>A0A1G7WED6_9HYPH</name>
<keyword evidence="11" id="KW-1185">Reference proteome</keyword>
<comment type="pathway">
    <text evidence="1 7">Amino-acid biosynthesis; L-arginine biosynthesis; N(2)-acetyl-L-ornithine from L-glutamate: step 3/4.</text>
</comment>
<keyword evidence="5 7" id="KW-0560">Oxidoreductase</keyword>
<evidence type="ECO:0000256" key="8">
    <source>
        <dbReference type="PROSITE-ProRule" id="PRU10010"/>
    </source>
</evidence>
<dbReference type="AlphaFoldDB" id="A0A1G7WED6"/>
<dbReference type="InterPro" id="IPR000534">
    <property type="entry name" value="Semialdehyde_DH_NAD-bd"/>
</dbReference>
<dbReference type="Proteomes" id="UP000199495">
    <property type="component" value="Unassembled WGS sequence"/>
</dbReference>
<accession>A0A1G7WED6</accession>
<evidence type="ECO:0000313" key="10">
    <source>
        <dbReference type="EMBL" id="SDG70342.1"/>
    </source>
</evidence>
<sequence>MQSPKRAALLGASGYTGADLLRLGVRHPGLKFVALTANTHAGKPMASVYPHLGWAGLPDLVANEDVDFSDIDVVFCGLPHGASQKLVAEIIEQNPSVRVIDMGADFRFRNAADYGPVYGADHIAPQLQDVAAYGLTEHNRESIKEARIIACPGCYPTAALLALLPLVKAGAISTDDMIIDAKSGVTGAGRAPKQNTLMAEAGESVTPYGVGVHRHAPEIEQEIGLAAGVKVAVNFTPHLIPMSRGELVTAHVKLGNAANADAVRDVLKSAYADEPFIQIAEKGAIPSTGHVRGSNYCLINVFDDRIPGRVIVIAAIDNLVKGSAGQAIQNFNVAFGFDEATAIEALPLFP</sequence>
<dbReference type="InterPro" id="IPR050085">
    <property type="entry name" value="AGPR"/>
</dbReference>
<dbReference type="GO" id="GO:0006526">
    <property type="term" value="P:L-arginine biosynthetic process"/>
    <property type="evidence" value="ECO:0007669"/>
    <property type="project" value="UniProtKB-UniRule"/>
</dbReference>
<dbReference type="InterPro" id="IPR058924">
    <property type="entry name" value="AGPR_dimerisation_dom"/>
</dbReference>
<dbReference type="NCBIfam" id="TIGR01850">
    <property type="entry name" value="argC"/>
    <property type="match status" value="1"/>
</dbReference>
<organism evidence="10 11">
    <name type="scientific">Pelagibacterium luteolum</name>
    <dbReference type="NCBI Taxonomy" id="440168"/>
    <lineage>
        <taxon>Bacteria</taxon>
        <taxon>Pseudomonadati</taxon>
        <taxon>Pseudomonadota</taxon>
        <taxon>Alphaproteobacteria</taxon>
        <taxon>Hyphomicrobiales</taxon>
        <taxon>Devosiaceae</taxon>
        <taxon>Pelagibacterium</taxon>
    </lineage>
</organism>
<protein>
    <recommendedName>
        <fullName evidence="7">N-acetyl-gamma-glutamyl-phosphate reductase</fullName>
        <shortName evidence="7">AGPR</shortName>
        <ecNumber evidence="7">1.2.1.38</ecNumber>
    </recommendedName>
    <alternativeName>
        <fullName evidence="7">N-acetyl-glutamate semialdehyde dehydrogenase</fullName>
        <shortName evidence="7">NAGSA dehydrogenase</shortName>
    </alternativeName>
</protein>
<dbReference type="InterPro" id="IPR023013">
    <property type="entry name" value="AGPR_AS"/>
</dbReference>
<dbReference type="Gene3D" id="3.40.50.720">
    <property type="entry name" value="NAD(P)-binding Rossmann-like Domain"/>
    <property type="match status" value="1"/>
</dbReference>
<dbReference type="CDD" id="cd23934">
    <property type="entry name" value="AGPR_1_C"/>
    <property type="match status" value="1"/>
</dbReference>
<dbReference type="Pfam" id="PF22698">
    <property type="entry name" value="Semialdhyde_dhC_1"/>
    <property type="match status" value="1"/>
</dbReference>
<evidence type="ECO:0000256" key="2">
    <source>
        <dbReference type="ARBA" id="ARBA00022571"/>
    </source>
</evidence>
<evidence type="ECO:0000256" key="5">
    <source>
        <dbReference type="ARBA" id="ARBA00023002"/>
    </source>
</evidence>
<dbReference type="OrthoDB" id="9801289at2"/>
<dbReference type="CDD" id="cd17895">
    <property type="entry name" value="AGPR_1_N"/>
    <property type="match status" value="1"/>
</dbReference>
<evidence type="ECO:0000256" key="1">
    <source>
        <dbReference type="ARBA" id="ARBA00004862"/>
    </source>
</evidence>
<evidence type="ECO:0000259" key="9">
    <source>
        <dbReference type="SMART" id="SM00859"/>
    </source>
</evidence>
<dbReference type="STRING" id="440168.SAMN04487974_106101"/>
<keyword evidence="2 7" id="KW-0055">Arginine biosynthesis</keyword>
<dbReference type="HAMAP" id="MF_00150">
    <property type="entry name" value="ArgC_type1"/>
    <property type="match status" value="1"/>
</dbReference>
<dbReference type="RefSeq" id="WP_090596481.1">
    <property type="nucleotide sequence ID" value="NZ_FNCS01000006.1"/>
</dbReference>
<proteinExistence type="inferred from homology"/>
<dbReference type="PANTHER" id="PTHR32338">
    <property type="entry name" value="N-ACETYL-GAMMA-GLUTAMYL-PHOSPHATE REDUCTASE, CHLOROPLASTIC-RELATED-RELATED"/>
    <property type="match status" value="1"/>
</dbReference>
<dbReference type="SUPFAM" id="SSF51735">
    <property type="entry name" value="NAD(P)-binding Rossmann-fold domains"/>
    <property type="match status" value="1"/>
</dbReference>
<dbReference type="PROSITE" id="PS01224">
    <property type="entry name" value="ARGC"/>
    <property type="match status" value="1"/>
</dbReference>
<evidence type="ECO:0000256" key="4">
    <source>
        <dbReference type="ARBA" id="ARBA00022857"/>
    </source>
</evidence>
<dbReference type="InterPro" id="IPR000706">
    <property type="entry name" value="AGPR_type-1"/>
</dbReference>
<reference evidence="10 11" key="1">
    <citation type="submission" date="2016-10" db="EMBL/GenBank/DDBJ databases">
        <authorList>
            <person name="de Groot N.N."/>
        </authorList>
    </citation>
    <scope>NUCLEOTIDE SEQUENCE [LARGE SCALE GENOMIC DNA]</scope>
    <source>
        <strain evidence="10 11">CGMCC 1.10267</strain>
    </source>
</reference>
<evidence type="ECO:0000256" key="6">
    <source>
        <dbReference type="ARBA" id="ARBA00050557"/>
    </source>
</evidence>
<dbReference type="GO" id="GO:0003942">
    <property type="term" value="F:N-acetyl-gamma-glutamyl-phosphate reductase activity"/>
    <property type="evidence" value="ECO:0007669"/>
    <property type="project" value="UniProtKB-UniRule"/>
</dbReference>
<dbReference type="EC" id="1.2.1.38" evidence="7"/>
<comment type="similarity">
    <text evidence="7">Belongs to the NAGSA dehydrogenase family. Type 1 subfamily.</text>
</comment>
<feature type="domain" description="Semialdehyde dehydrogenase NAD-binding" evidence="9">
    <location>
        <begin position="6"/>
        <end position="146"/>
    </location>
</feature>
<keyword evidence="4 7" id="KW-0521">NADP</keyword>
<evidence type="ECO:0000313" key="11">
    <source>
        <dbReference type="Proteomes" id="UP000199495"/>
    </source>
</evidence>
<comment type="subcellular location">
    <subcellularLocation>
        <location evidence="7">Cytoplasm</location>
    </subcellularLocation>
</comment>
<dbReference type="UniPathway" id="UPA00068">
    <property type="reaction ID" value="UER00108"/>
</dbReference>
<comment type="catalytic activity">
    <reaction evidence="6 7">
        <text>N-acetyl-L-glutamate 5-semialdehyde + phosphate + NADP(+) = N-acetyl-L-glutamyl 5-phosphate + NADPH + H(+)</text>
        <dbReference type="Rhea" id="RHEA:21588"/>
        <dbReference type="ChEBI" id="CHEBI:15378"/>
        <dbReference type="ChEBI" id="CHEBI:29123"/>
        <dbReference type="ChEBI" id="CHEBI:43474"/>
        <dbReference type="ChEBI" id="CHEBI:57783"/>
        <dbReference type="ChEBI" id="CHEBI:57936"/>
        <dbReference type="ChEBI" id="CHEBI:58349"/>
        <dbReference type="EC" id="1.2.1.38"/>
    </reaction>
</comment>
<dbReference type="FunFam" id="3.30.360.10:FF:000014">
    <property type="entry name" value="N-acetyl-gamma-glutamyl-phosphate reductase"/>
    <property type="match status" value="1"/>
</dbReference>
<dbReference type="SUPFAM" id="SSF55347">
    <property type="entry name" value="Glyceraldehyde-3-phosphate dehydrogenase-like, C-terminal domain"/>
    <property type="match status" value="1"/>
</dbReference>
<evidence type="ECO:0000256" key="3">
    <source>
        <dbReference type="ARBA" id="ARBA00022605"/>
    </source>
</evidence>
<comment type="function">
    <text evidence="7">Catalyzes the NADPH-dependent reduction of N-acetyl-5-glutamyl phosphate to yield N-acetyl-L-glutamate 5-semialdehyde.</text>
</comment>
<dbReference type="SMART" id="SM00859">
    <property type="entry name" value="Semialdhyde_dh"/>
    <property type="match status" value="1"/>
</dbReference>
<dbReference type="InterPro" id="IPR036291">
    <property type="entry name" value="NAD(P)-bd_dom_sf"/>
</dbReference>
<dbReference type="PANTHER" id="PTHR32338:SF10">
    <property type="entry name" value="N-ACETYL-GAMMA-GLUTAMYL-PHOSPHATE REDUCTASE, CHLOROPLASTIC-RELATED"/>
    <property type="match status" value="1"/>
</dbReference>
<dbReference type="GO" id="GO:0051287">
    <property type="term" value="F:NAD binding"/>
    <property type="evidence" value="ECO:0007669"/>
    <property type="project" value="InterPro"/>
</dbReference>
<dbReference type="GO" id="GO:0005737">
    <property type="term" value="C:cytoplasm"/>
    <property type="evidence" value="ECO:0007669"/>
    <property type="project" value="UniProtKB-SubCell"/>
</dbReference>
<dbReference type="EMBL" id="FNCS01000006">
    <property type="protein sequence ID" value="SDG70342.1"/>
    <property type="molecule type" value="Genomic_DNA"/>
</dbReference>
<keyword evidence="7" id="KW-0963">Cytoplasm</keyword>